<dbReference type="RefSeq" id="WP_009383418.1">
    <property type="nucleotide sequence ID" value="NZ_AMSQ01000008.1"/>
</dbReference>
<dbReference type="Proteomes" id="UP000009885">
    <property type="component" value="Unassembled WGS sequence"/>
</dbReference>
<comment type="caution">
    <text evidence="1">The sequence shown here is derived from an EMBL/GenBank/DDBJ whole genome shotgun (WGS) entry which is preliminary data.</text>
</comment>
<dbReference type="PATRIC" id="fig|1229783.3.peg.1239"/>
<accession>K9AKY6</accession>
<sequence length="70" mass="8355">MVYLYQDHLGRIYTDHYFDGDITTYDACNGNDVLIGEFNDQATLYRLLDQIEYHEDRARLWHGIKQAEQL</sequence>
<dbReference type="EMBL" id="AMSQ01000008">
    <property type="protein sequence ID" value="EKU48013.1"/>
    <property type="molecule type" value="Genomic_DNA"/>
</dbReference>
<keyword evidence="2" id="KW-1185">Reference proteome</keyword>
<proteinExistence type="predicted"/>
<name>K9AKY6_9STAP</name>
<evidence type="ECO:0000313" key="2">
    <source>
        <dbReference type="Proteomes" id="UP000009885"/>
    </source>
</evidence>
<organism evidence="1 2">
    <name type="scientific">Staphylococcus massiliensis S46</name>
    <dbReference type="NCBI Taxonomy" id="1229783"/>
    <lineage>
        <taxon>Bacteria</taxon>
        <taxon>Bacillati</taxon>
        <taxon>Bacillota</taxon>
        <taxon>Bacilli</taxon>
        <taxon>Bacillales</taxon>
        <taxon>Staphylococcaceae</taxon>
        <taxon>Staphylococcus</taxon>
    </lineage>
</organism>
<dbReference type="AlphaFoldDB" id="K9AKY6"/>
<protein>
    <submittedName>
        <fullName evidence="1">Uncharacterized protein</fullName>
    </submittedName>
</protein>
<reference evidence="1 2" key="1">
    <citation type="journal article" date="2013" name="Genome Announc.">
        <title>Genome Sequence of Staphylococcus massiliensis Strain S46, Isolated from the Surface of Healthy Human Skin.</title>
        <authorList>
            <person name="Srivastav R."/>
            <person name="Singh A."/>
            <person name="Jangir P.K."/>
            <person name="Kumari C."/>
            <person name="Muduli S."/>
            <person name="Sharma R."/>
        </authorList>
    </citation>
    <scope>NUCLEOTIDE SEQUENCE [LARGE SCALE GENOMIC DNA]</scope>
    <source>
        <strain evidence="1 2">S46</strain>
    </source>
</reference>
<evidence type="ECO:0000313" key="1">
    <source>
        <dbReference type="EMBL" id="EKU48013.1"/>
    </source>
</evidence>
<gene>
    <name evidence="1" type="ORF">C273_06123</name>
</gene>